<keyword evidence="11" id="KW-0325">Glycoprotein</keyword>
<evidence type="ECO:0000256" key="6">
    <source>
        <dbReference type="ARBA" id="ARBA00022723"/>
    </source>
</evidence>
<evidence type="ECO:0000256" key="1">
    <source>
        <dbReference type="ARBA" id="ARBA00004609"/>
    </source>
</evidence>
<keyword evidence="10" id="KW-0472">Membrane</keyword>
<feature type="binding site" evidence="14">
    <location>
        <position position="476"/>
    </location>
    <ligand>
        <name>Zn(2+)</name>
        <dbReference type="ChEBI" id="CHEBI:29105"/>
        <label>2</label>
    </ligand>
</feature>
<organism evidence="17">
    <name type="scientific">Timema cristinae</name>
    <name type="common">Walking stick</name>
    <dbReference type="NCBI Taxonomy" id="61476"/>
    <lineage>
        <taxon>Eukaryota</taxon>
        <taxon>Metazoa</taxon>
        <taxon>Ecdysozoa</taxon>
        <taxon>Arthropoda</taxon>
        <taxon>Hexapoda</taxon>
        <taxon>Insecta</taxon>
        <taxon>Pterygota</taxon>
        <taxon>Neoptera</taxon>
        <taxon>Polyneoptera</taxon>
        <taxon>Phasmatodea</taxon>
        <taxon>Timematodea</taxon>
        <taxon>Timematoidea</taxon>
        <taxon>Timematidae</taxon>
        <taxon>Timema</taxon>
    </lineage>
</organism>
<feature type="binding site" evidence="14">
    <location>
        <position position="475"/>
    </location>
    <ligand>
        <name>Zn(2+)</name>
        <dbReference type="ChEBI" id="CHEBI:29105"/>
        <label>2</label>
    </ligand>
</feature>
<keyword evidence="8 14" id="KW-0862">Zinc</keyword>
<dbReference type="Pfam" id="PF00245">
    <property type="entry name" value="Alk_phosphatase"/>
    <property type="match status" value="1"/>
</dbReference>
<comment type="similarity">
    <text evidence="2 15">Belongs to the alkaline phosphatase family.</text>
</comment>
<feature type="active site" description="Phosphoserine intermediate" evidence="13">
    <location>
        <position position="212"/>
    </location>
</feature>
<sequence length="634" mass="69260">MSHGKNPFLIEGGCFDITRNNYVTQIEATCLVEPPNWCQSSGKTHYHIDGEGSGEGFAMTPPGNPIAGGKREAAKMAPVIRENPLPHRKPEINLCDIEGGQQVANPIMTSWLVMFSCLLIAVSAGVEDKAFWKQQGQARLKYSLQHKNVEKFAKNVILFVGDGMGMSTVTAARIYKGQRQGRTGEETELVYEKFPFVGLSKTYNVDRQVPDSAGTATAMFSGVKTNYGVLGLDARAAPMDCDASQNAWSSVDSLATWGQDSGRHAGLVTTTSVTHATPAAFYSHINHRDWECDTKIPEKHKSCVKDIARQLVENRPGSALRVILAGGQRMMGFTSEGDDNNDGCKRDDGRNLTEDWLKAGGGKRKLVTTKQDLLNVDVGSTDYLMGLFSRCHIPYKSVRGEGHPSLVDMTIQAIRVLSKNPTGFILMVEGGRIDHGHHDNFARLALEEAVELEQAVEAAVEMTDPENTLIVVTADHSHSFTFNGYPLRGNDILGFANETDQVTQYETLSYANGPGYYSHRLNGTDSSPNNTWKDAATFTAEERADPYYRSVATFYLDHETHGGEDVPVFARGPFAHLLAGVYEQSYIAHAIGYAACIGPSQKLCAPRRVSSEADVGALRSLRLLGLMGVVLLCL</sequence>
<evidence type="ECO:0000256" key="16">
    <source>
        <dbReference type="RuleBase" id="RU003947"/>
    </source>
</evidence>
<dbReference type="SUPFAM" id="SSF53649">
    <property type="entry name" value="Alkaline phosphatase-like"/>
    <property type="match status" value="1"/>
</dbReference>
<dbReference type="CDD" id="cd16012">
    <property type="entry name" value="ALP"/>
    <property type="match status" value="1"/>
</dbReference>
<dbReference type="PANTHER" id="PTHR11596">
    <property type="entry name" value="ALKALINE PHOSPHATASE"/>
    <property type="match status" value="1"/>
</dbReference>
<evidence type="ECO:0000256" key="11">
    <source>
        <dbReference type="ARBA" id="ARBA00023180"/>
    </source>
</evidence>
<evidence type="ECO:0000256" key="3">
    <source>
        <dbReference type="ARBA" id="ARBA00012647"/>
    </source>
</evidence>
<dbReference type="FunFam" id="3.40.720.10:FF:000008">
    <property type="entry name" value="Alkaline phosphatase"/>
    <property type="match status" value="1"/>
</dbReference>
<keyword evidence="6 14" id="KW-0479">Metal-binding</keyword>
<feature type="binding site" evidence="14">
    <location>
        <position position="162"/>
    </location>
    <ligand>
        <name>Mg(2+)</name>
        <dbReference type="ChEBI" id="CHEBI:18420"/>
    </ligand>
</feature>
<feature type="binding site" evidence="14">
    <location>
        <position position="434"/>
    </location>
    <ligand>
        <name>Zn(2+)</name>
        <dbReference type="ChEBI" id="CHEBI:29105"/>
        <label>1</label>
    </ligand>
</feature>
<evidence type="ECO:0000256" key="15">
    <source>
        <dbReference type="RuleBase" id="RU003946"/>
    </source>
</evidence>
<gene>
    <name evidence="17" type="ORF">TCEB3V08_LOCUS1966</name>
</gene>
<evidence type="ECO:0000256" key="7">
    <source>
        <dbReference type="ARBA" id="ARBA00022801"/>
    </source>
</evidence>
<evidence type="ECO:0000256" key="13">
    <source>
        <dbReference type="PIRSR" id="PIRSR601952-1"/>
    </source>
</evidence>
<evidence type="ECO:0000256" key="14">
    <source>
        <dbReference type="PIRSR" id="PIRSR601952-2"/>
    </source>
</evidence>
<dbReference type="PROSITE" id="PS00123">
    <property type="entry name" value="ALKALINE_PHOSPHATASE"/>
    <property type="match status" value="1"/>
</dbReference>
<comment type="catalytic activity">
    <reaction evidence="16">
        <text>a phosphate monoester + H2O = an alcohol + phosphate</text>
        <dbReference type="Rhea" id="RHEA:15017"/>
        <dbReference type="ChEBI" id="CHEBI:15377"/>
        <dbReference type="ChEBI" id="CHEBI:30879"/>
        <dbReference type="ChEBI" id="CHEBI:43474"/>
        <dbReference type="ChEBI" id="CHEBI:67140"/>
        <dbReference type="EC" id="3.1.3.1"/>
    </reaction>
</comment>
<evidence type="ECO:0000256" key="12">
    <source>
        <dbReference type="ARBA" id="ARBA00023288"/>
    </source>
</evidence>
<keyword evidence="5" id="KW-0336">GPI-anchor</keyword>
<dbReference type="GO" id="GO:0004035">
    <property type="term" value="F:alkaline phosphatase activity"/>
    <property type="evidence" value="ECO:0007669"/>
    <property type="project" value="UniProtKB-EC"/>
</dbReference>
<dbReference type="GO" id="GO:0098552">
    <property type="term" value="C:side of membrane"/>
    <property type="evidence" value="ECO:0007669"/>
    <property type="project" value="UniProtKB-KW"/>
</dbReference>
<dbReference type="GO" id="GO:0005886">
    <property type="term" value="C:plasma membrane"/>
    <property type="evidence" value="ECO:0007669"/>
    <property type="project" value="UniProtKB-SubCell"/>
</dbReference>
<keyword evidence="4" id="KW-1003">Cell membrane</keyword>
<dbReference type="Gene3D" id="3.40.720.10">
    <property type="entry name" value="Alkaline Phosphatase, subunit A"/>
    <property type="match status" value="1"/>
</dbReference>
<evidence type="ECO:0000256" key="8">
    <source>
        <dbReference type="ARBA" id="ARBA00022833"/>
    </source>
</evidence>
<protein>
    <recommendedName>
        <fullName evidence="3 16">Alkaline phosphatase</fullName>
        <ecNumber evidence="3 16">3.1.3.1</ecNumber>
    </recommendedName>
</protein>
<dbReference type="AlphaFoldDB" id="A0A7R9CDF2"/>
<keyword evidence="7 16" id="KW-0378">Hydrolase</keyword>
<evidence type="ECO:0000256" key="5">
    <source>
        <dbReference type="ARBA" id="ARBA00022622"/>
    </source>
</evidence>
<dbReference type="SMART" id="SM00098">
    <property type="entry name" value="alkPPc"/>
    <property type="match status" value="1"/>
</dbReference>
<evidence type="ECO:0000256" key="2">
    <source>
        <dbReference type="ARBA" id="ARBA00005984"/>
    </source>
</evidence>
<evidence type="ECO:0000313" key="17">
    <source>
        <dbReference type="EMBL" id="CAD7394016.1"/>
    </source>
</evidence>
<feature type="binding site" evidence="14">
    <location>
        <position position="275"/>
    </location>
    <ligand>
        <name>Mg(2+)</name>
        <dbReference type="ChEBI" id="CHEBI:18420"/>
    </ligand>
</feature>
<keyword evidence="9 14" id="KW-0460">Magnesium</keyword>
<evidence type="ECO:0000256" key="10">
    <source>
        <dbReference type="ARBA" id="ARBA00023136"/>
    </source>
</evidence>
<comment type="cofactor">
    <cofactor evidence="14">
        <name>Mg(2+)</name>
        <dbReference type="ChEBI" id="CHEBI:18420"/>
    </cofactor>
    <text evidence="14">Binds 1 Mg(2+) ion.</text>
</comment>
<accession>A0A7R9CDF2</accession>
<dbReference type="EMBL" id="OC316855">
    <property type="protein sequence ID" value="CAD7394016.1"/>
    <property type="molecule type" value="Genomic_DNA"/>
</dbReference>
<dbReference type="EC" id="3.1.3.1" evidence="3 16"/>
<reference evidence="17" key="1">
    <citation type="submission" date="2020-11" db="EMBL/GenBank/DDBJ databases">
        <authorList>
            <person name="Tran Van P."/>
        </authorList>
    </citation>
    <scope>NUCLEOTIDE SEQUENCE</scope>
</reference>
<dbReference type="GO" id="GO:0046872">
    <property type="term" value="F:metal ion binding"/>
    <property type="evidence" value="ECO:0007669"/>
    <property type="project" value="UniProtKB-KW"/>
</dbReference>
<name>A0A7R9CDF2_TIMCR</name>
<feature type="binding site" evidence="14">
    <location>
        <position position="429"/>
    </location>
    <ligand>
        <name>Mg(2+)</name>
        <dbReference type="ChEBI" id="CHEBI:18420"/>
    </ligand>
</feature>
<dbReference type="InterPro" id="IPR017850">
    <property type="entry name" value="Alkaline_phosphatase_core_sf"/>
</dbReference>
<comment type="subcellular location">
    <subcellularLocation>
        <location evidence="1">Cell membrane</location>
        <topology evidence="1">Lipid-anchor</topology>
        <topology evidence="1">GPI-anchor</topology>
    </subcellularLocation>
</comment>
<dbReference type="InterPro" id="IPR001952">
    <property type="entry name" value="Alkaline_phosphatase"/>
</dbReference>
<proteinExistence type="inferred from homology"/>
<keyword evidence="12" id="KW-0449">Lipoprotein</keyword>
<comment type="cofactor">
    <cofactor evidence="14">
        <name>Zn(2+)</name>
        <dbReference type="ChEBI" id="CHEBI:29105"/>
    </cofactor>
    <text evidence="14">Binds 2 Zn(2+) ions.</text>
</comment>
<feature type="binding site" evidence="14">
    <location>
        <position position="561"/>
    </location>
    <ligand>
        <name>Zn(2+)</name>
        <dbReference type="ChEBI" id="CHEBI:29105"/>
        <label>2</label>
    </ligand>
</feature>
<dbReference type="InterPro" id="IPR018299">
    <property type="entry name" value="Alkaline_phosphatase_AS"/>
</dbReference>
<dbReference type="PANTHER" id="PTHR11596:SF83">
    <property type="entry name" value="ALKALINE PHOSPHATASE 4"/>
    <property type="match status" value="1"/>
</dbReference>
<dbReference type="PRINTS" id="PR00113">
    <property type="entry name" value="ALKPHPHTASE"/>
</dbReference>
<evidence type="ECO:0000256" key="9">
    <source>
        <dbReference type="ARBA" id="ARBA00022842"/>
    </source>
</evidence>
<feature type="binding site" evidence="14">
    <location>
        <position position="162"/>
    </location>
    <ligand>
        <name>Zn(2+)</name>
        <dbReference type="ChEBI" id="CHEBI:29105"/>
        <label>2</label>
    </ligand>
</feature>
<feature type="binding site" evidence="14">
    <location>
        <position position="277"/>
    </location>
    <ligand>
        <name>Mg(2+)</name>
        <dbReference type="ChEBI" id="CHEBI:18420"/>
    </ligand>
</feature>
<feature type="binding site" evidence="14">
    <location>
        <position position="438"/>
    </location>
    <ligand>
        <name>Zn(2+)</name>
        <dbReference type="ChEBI" id="CHEBI:29105"/>
        <label>2</label>
    </ligand>
</feature>
<evidence type="ECO:0000256" key="4">
    <source>
        <dbReference type="ARBA" id="ARBA00022475"/>
    </source>
</evidence>